<comment type="caution">
    <text evidence="1">The sequence shown here is derived from an EMBL/GenBank/DDBJ whole genome shotgun (WGS) entry which is preliminary data.</text>
</comment>
<evidence type="ECO:0000313" key="1">
    <source>
        <dbReference type="EMBL" id="RVU94557.1"/>
    </source>
</evidence>
<evidence type="ECO:0008006" key="3">
    <source>
        <dbReference type="Google" id="ProtNLM"/>
    </source>
</evidence>
<evidence type="ECO:0000313" key="2">
    <source>
        <dbReference type="Proteomes" id="UP000288388"/>
    </source>
</evidence>
<dbReference type="RefSeq" id="WP_127978614.1">
    <property type="nucleotide sequence ID" value="NZ_JAYEYR010000091.1"/>
</dbReference>
<gene>
    <name evidence="1" type="ORF">EK398_06700</name>
</gene>
<dbReference type="EMBL" id="RYZS01000001">
    <property type="protein sequence ID" value="RVU94557.1"/>
    <property type="molecule type" value="Genomic_DNA"/>
</dbReference>
<dbReference type="AlphaFoldDB" id="A0A437ULL3"/>
<dbReference type="Proteomes" id="UP000288388">
    <property type="component" value="Unassembled WGS sequence"/>
</dbReference>
<protein>
    <recommendedName>
        <fullName evidence="3">HeH/LEM domain-containing protein</fullName>
    </recommendedName>
</protein>
<accession>A0A437ULL3</accession>
<proteinExistence type="predicted"/>
<sequence length="95" mass="10652">MEYRNKKTGFTFFSECKIGGDDWEAVNGKTTQPAAIPVKKEEDVPEKNESFASAVESDALANVTKKEIMQELDAMGIKYDPRAKKEVLYDLMVGE</sequence>
<organism evidence="1 2">
    <name type="scientific">Enterococcus avium</name>
    <name type="common">Streptococcus avium</name>
    <dbReference type="NCBI Taxonomy" id="33945"/>
    <lineage>
        <taxon>Bacteria</taxon>
        <taxon>Bacillati</taxon>
        <taxon>Bacillota</taxon>
        <taxon>Bacilli</taxon>
        <taxon>Lactobacillales</taxon>
        <taxon>Enterococcaceae</taxon>
        <taxon>Enterococcus</taxon>
    </lineage>
</organism>
<reference evidence="1 2" key="1">
    <citation type="submission" date="2018-12" db="EMBL/GenBank/DDBJ databases">
        <title>A novel vanA-carrying plasmid in a clinical isolate of Enterococcus avium.</title>
        <authorList>
            <person name="Bernasconi O.J."/>
            <person name="Luzzaro F."/>
            <person name="Endimiani A."/>
        </authorList>
    </citation>
    <scope>NUCLEOTIDE SEQUENCE [LARGE SCALE GENOMIC DNA]</scope>
    <source>
        <strain evidence="1 2">LC0559/18</strain>
    </source>
</reference>
<name>A0A437ULL3_ENTAV</name>